<protein>
    <submittedName>
        <fullName evidence="6">LysR family transcriptional regulator</fullName>
    </submittedName>
</protein>
<dbReference type="PROSITE" id="PS50931">
    <property type="entry name" value="HTH_LYSR"/>
    <property type="match status" value="1"/>
</dbReference>
<dbReference type="InterPro" id="IPR036390">
    <property type="entry name" value="WH_DNA-bd_sf"/>
</dbReference>
<dbReference type="SUPFAM" id="SSF46785">
    <property type="entry name" value="Winged helix' DNA-binding domain"/>
    <property type="match status" value="1"/>
</dbReference>
<evidence type="ECO:0000259" key="5">
    <source>
        <dbReference type="PROSITE" id="PS50931"/>
    </source>
</evidence>
<dbReference type="Gene3D" id="3.40.190.290">
    <property type="match status" value="1"/>
</dbReference>
<dbReference type="PANTHER" id="PTHR30537">
    <property type="entry name" value="HTH-TYPE TRANSCRIPTIONAL REGULATOR"/>
    <property type="match status" value="1"/>
</dbReference>
<dbReference type="InterPro" id="IPR005119">
    <property type="entry name" value="LysR_subst-bd"/>
</dbReference>
<evidence type="ECO:0000256" key="4">
    <source>
        <dbReference type="ARBA" id="ARBA00023163"/>
    </source>
</evidence>
<dbReference type="Proteomes" id="UP000782610">
    <property type="component" value="Unassembled WGS sequence"/>
</dbReference>
<dbReference type="GO" id="GO:0006351">
    <property type="term" value="P:DNA-templated transcription"/>
    <property type="evidence" value="ECO:0007669"/>
    <property type="project" value="TreeGrafter"/>
</dbReference>
<dbReference type="InterPro" id="IPR058163">
    <property type="entry name" value="LysR-type_TF_proteobact-type"/>
</dbReference>
<evidence type="ECO:0000256" key="2">
    <source>
        <dbReference type="ARBA" id="ARBA00023015"/>
    </source>
</evidence>
<evidence type="ECO:0000313" key="6">
    <source>
        <dbReference type="EMBL" id="MBI4922902.1"/>
    </source>
</evidence>
<dbReference type="InterPro" id="IPR036388">
    <property type="entry name" value="WH-like_DNA-bd_sf"/>
</dbReference>
<dbReference type="GO" id="GO:0003700">
    <property type="term" value="F:DNA-binding transcription factor activity"/>
    <property type="evidence" value="ECO:0007669"/>
    <property type="project" value="InterPro"/>
</dbReference>
<comment type="caution">
    <text evidence="6">The sequence shown here is derived from an EMBL/GenBank/DDBJ whole genome shotgun (WGS) entry which is preliminary data.</text>
</comment>
<dbReference type="SUPFAM" id="SSF53850">
    <property type="entry name" value="Periplasmic binding protein-like II"/>
    <property type="match status" value="1"/>
</dbReference>
<dbReference type="GO" id="GO:0043565">
    <property type="term" value="F:sequence-specific DNA binding"/>
    <property type="evidence" value="ECO:0007669"/>
    <property type="project" value="TreeGrafter"/>
</dbReference>
<dbReference type="FunFam" id="1.10.10.10:FF:000001">
    <property type="entry name" value="LysR family transcriptional regulator"/>
    <property type="match status" value="1"/>
</dbReference>
<evidence type="ECO:0000256" key="3">
    <source>
        <dbReference type="ARBA" id="ARBA00023125"/>
    </source>
</evidence>
<keyword evidence="3" id="KW-0238">DNA-binding</keyword>
<organism evidence="6 7">
    <name type="scientific">Devosia nanyangense</name>
    <dbReference type="NCBI Taxonomy" id="1228055"/>
    <lineage>
        <taxon>Bacteria</taxon>
        <taxon>Pseudomonadati</taxon>
        <taxon>Pseudomonadota</taxon>
        <taxon>Alphaproteobacteria</taxon>
        <taxon>Hyphomicrobiales</taxon>
        <taxon>Devosiaceae</taxon>
        <taxon>Devosia</taxon>
    </lineage>
</organism>
<feature type="domain" description="HTH lysR-type" evidence="5">
    <location>
        <begin position="1"/>
        <end position="58"/>
    </location>
</feature>
<name>A0A933L4H3_9HYPH</name>
<dbReference type="AlphaFoldDB" id="A0A933L4H3"/>
<proteinExistence type="inferred from homology"/>
<gene>
    <name evidence="6" type="ORF">HY834_14235</name>
</gene>
<sequence>MMLEGIDVFVCVVQAGGFSAAARQLGMPPTTVSAKIARLEDGLGVTLIQRSTRRMHVTDAGQRYFEHCVAALASLQEGEDQLQAGTQEPSGLLRITAPPDLSQSVLPPLVQAYLARFQRAEVELVVTNAPLDLLAQGIDLAIRASPMRDSSLLSRKLGSGSLSLWASADYLRDHGTPRHPDDLAGQPVMVMSKIPASHLRLVSKGAAFELAATARVKADDMQTLRAFVTLGAGIGLLPDFQATDSNLVHVLPEFATAENAVFFVYPAQRFVPVRVRAFIEMAIGALERS</sequence>
<keyword evidence="2" id="KW-0805">Transcription regulation</keyword>
<reference evidence="6" key="1">
    <citation type="submission" date="2020-07" db="EMBL/GenBank/DDBJ databases">
        <title>Huge and variable diversity of episymbiotic CPR bacteria and DPANN archaea in groundwater ecosystems.</title>
        <authorList>
            <person name="He C.Y."/>
            <person name="Keren R."/>
            <person name="Whittaker M."/>
            <person name="Farag I.F."/>
            <person name="Doudna J."/>
            <person name="Cate J.H.D."/>
            <person name="Banfield J.F."/>
        </authorList>
    </citation>
    <scope>NUCLEOTIDE SEQUENCE</scope>
    <source>
        <strain evidence="6">NC_groundwater_1586_Pr3_B-0.1um_66_15</strain>
    </source>
</reference>
<dbReference type="Pfam" id="PF00126">
    <property type="entry name" value="HTH_1"/>
    <property type="match status" value="1"/>
</dbReference>
<evidence type="ECO:0000256" key="1">
    <source>
        <dbReference type="ARBA" id="ARBA00009437"/>
    </source>
</evidence>
<dbReference type="Pfam" id="PF03466">
    <property type="entry name" value="LysR_substrate"/>
    <property type="match status" value="1"/>
</dbReference>
<comment type="similarity">
    <text evidence="1">Belongs to the LysR transcriptional regulatory family.</text>
</comment>
<accession>A0A933L4H3</accession>
<dbReference type="CDD" id="cd08422">
    <property type="entry name" value="PBP2_CrgA_like"/>
    <property type="match status" value="1"/>
</dbReference>
<dbReference type="PANTHER" id="PTHR30537:SF5">
    <property type="entry name" value="HTH-TYPE TRANSCRIPTIONAL ACTIVATOR TTDR-RELATED"/>
    <property type="match status" value="1"/>
</dbReference>
<dbReference type="InterPro" id="IPR000847">
    <property type="entry name" value="LysR_HTH_N"/>
</dbReference>
<dbReference type="EMBL" id="JACRAF010000039">
    <property type="protein sequence ID" value="MBI4922902.1"/>
    <property type="molecule type" value="Genomic_DNA"/>
</dbReference>
<dbReference type="Gene3D" id="1.10.10.10">
    <property type="entry name" value="Winged helix-like DNA-binding domain superfamily/Winged helix DNA-binding domain"/>
    <property type="match status" value="1"/>
</dbReference>
<keyword evidence="4" id="KW-0804">Transcription</keyword>
<evidence type="ECO:0000313" key="7">
    <source>
        <dbReference type="Proteomes" id="UP000782610"/>
    </source>
</evidence>